<feature type="compositionally biased region" description="Low complexity" evidence="4">
    <location>
        <begin position="113"/>
        <end position="129"/>
    </location>
</feature>
<protein>
    <submittedName>
        <fullName evidence="6">Dihydrofolate reductase family protein</fullName>
    </submittedName>
</protein>
<evidence type="ECO:0000313" key="6">
    <source>
        <dbReference type="EMBL" id="MFD2791979.1"/>
    </source>
</evidence>
<comment type="pathway">
    <text evidence="1">Cofactor biosynthesis; riboflavin biosynthesis.</text>
</comment>
<keyword evidence="2" id="KW-0521">NADP</keyword>
<evidence type="ECO:0000256" key="2">
    <source>
        <dbReference type="ARBA" id="ARBA00022857"/>
    </source>
</evidence>
<proteinExistence type="predicted"/>
<name>A0ABW5VJT7_9MICO</name>
<gene>
    <name evidence="6" type="ORF">ACFS27_00280</name>
</gene>
<dbReference type="Pfam" id="PF01872">
    <property type="entry name" value="RibD_C"/>
    <property type="match status" value="1"/>
</dbReference>
<sequence length="250" mass="25659">MAEPRGAVAADPAARPYVVVHVAVSVDGATTGFAPDIVRFYELARTWDEDVTLTGADTILAQEEALAAEPGPGPAEDGPVLAVVDGRRRVRAWQALRDAGYWSAVVALRSRTGSADGGAPRDAAAPDGLAPDDPEAVEELVVGDGRVDLAAILDVLGERGAAMVRVDSGGALTGAMLRAGLVDEISLLVHPCLAGAGADRAGGPDGGAGTDRADGTVHAWFGTNPPPASALRLVSAKTFDDAVVWLRYHR</sequence>
<feature type="domain" description="Bacterial bifunctional deaminase-reductase C-terminal" evidence="5">
    <location>
        <begin position="16"/>
        <end position="200"/>
    </location>
</feature>
<keyword evidence="7" id="KW-1185">Reference proteome</keyword>
<evidence type="ECO:0000256" key="3">
    <source>
        <dbReference type="ARBA" id="ARBA00023002"/>
    </source>
</evidence>
<dbReference type="Proteomes" id="UP001597479">
    <property type="component" value="Unassembled WGS sequence"/>
</dbReference>
<evidence type="ECO:0000259" key="5">
    <source>
        <dbReference type="Pfam" id="PF01872"/>
    </source>
</evidence>
<dbReference type="InterPro" id="IPR002734">
    <property type="entry name" value="RibDG_C"/>
</dbReference>
<organism evidence="6 7">
    <name type="scientific">Promicromonospora vindobonensis</name>
    <dbReference type="NCBI Taxonomy" id="195748"/>
    <lineage>
        <taxon>Bacteria</taxon>
        <taxon>Bacillati</taxon>
        <taxon>Actinomycetota</taxon>
        <taxon>Actinomycetes</taxon>
        <taxon>Micrococcales</taxon>
        <taxon>Promicromonosporaceae</taxon>
        <taxon>Promicromonospora</taxon>
    </lineage>
</organism>
<evidence type="ECO:0000256" key="1">
    <source>
        <dbReference type="ARBA" id="ARBA00005104"/>
    </source>
</evidence>
<dbReference type="RefSeq" id="WP_377179176.1">
    <property type="nucleotide sequence ID" value="NZ_JBHUOG010000001.1"/>
</dbReference>
<dbReference type="PANTHER" id="PTHR38011:SF7">
    <property type="entry name" value="2,5-DIAMINO-6-RIBOSYLAMINO-4(3H)-PYRIMIDINONE 5'-PHOSPHATE REDUCTASE"/>
    <property type="match status" value="1"/>
</dbReference>
<dbReference type="SUPFAM" id="SSF53597">
    <property type="entry name" value="Dihydrofolate reductase-like"/>
    <property type="match status" value="1"/>
</dbReference>
<feature type="region of interest" description="Disordered" evidence="4">
    <location>
        <begin position="112"/>
        <end position="133"/>
    </location>
</feature>
<accession>A0ABW5VJT7</accession>
<dbReference type="InterPro" id="IPR024072">
    <property type="entry name" value="DHFR-like_dom_sf"/>
</dbReference>
<keyword evidence="3" id="KW-0560">Oxidoreductase</keyword>
<comment type="caution">
    <text evidence="6">The sequence shown here is derived from an EMBL/GenBank/DDBJ whole genome shotgun (WGS) entry which is preliminary data.</text>
</comment>
<reference evidence="7" key="1">
    <citation type="journal article" date="2019" name="Int. J. Syst. Evol. Microbiol.">
        <title>The Global Catalogue of Microorganisms (GCM) 10K type strain sequencing project: providing services to taxonomists for standard genome sequencing and annotation.</title>
        <authorList>
            <consortium name="The Broad Institute Genomics Platform"/>
            <consortium name="The Broad Institute Genome Sequencing Center for Infectious Disease"/>
            <person name="Wu L."/>
            <person name="Ma J."/>
        </authorList>
    </citation>
    <scope>NUCLEOTIDE SEQUENCE [LARGE SCALE GENOMIC DNA]</scope>
    <source>
        <strain evidence="7">CCM 7044</strain>
    </source>
</reference>
<dbReference type="EMBL" id="JBHUOG010000001">
    <property type="protein sequence ID" value="MFD2791979.1"/>
    <property type="molecule type" value="Genomic_DNA"/>
</dbReference>
<dbReference type="InterPro" id="IPR050765">
    <property type="entry name" value="Riboflavin_Biosynth_HTPR"/>
</dbReference>
<evidence type="ECO:0000256" key="4">
    <source>
        <dbReference type="SAM" id="MobiDB-lite"/>
    </source>
</evidence>
<dbReference type="PANTHER" id="PTHR38011">
    <property type="entry name" value="DIHYDROFOLATE REDUCTASE FAMILY PROTEIN (AFU_ORTHOLOGUE AFUA_8G06820)"/>
    <property type="match status" value="1"/>
</dbReference>
<dbReference type="Gene3D" id="3.40.430.10">
    <property type="entry name" value="Dihydrofolate Reductase, subunit A"/>
    <property type="match status" value="1"/>
</dbReference>
<evidence type="ECO:0000313" key="7">
    <source>
        <dbReference type="Proteomes" id="UP001597479"/>
    </source>
</evidence>